<reference evidence="7" key="1">
    <citation type="submission" date="2017-06" db="EMBL/GenBank/DDBJ databases">
        <authorList>
            <person name="Varghese N."/>
            <person name="Submissions S."/>
        </authorList>
    </citation>
    <scope>NUCLEOTIDE SEQUENCE [LARGE SCALE GENOMIC DNA]</scope>
    <source>
        <strain evidence="7">SCA</strain>
    </source>
</reference>
<dbReference type="PANTHER" id="PTHR43369">
    <property type="entry name" value="PHOSPHORIBOSYLGLYCINAMIDE FORMYLTRANSFERASE"/>
    <property type="match status" value="1"/>
</dbReference>
<dbReference type="Proteomes" id="UP000198304">
    <property type="component" value="Unassembled WGS sequence"/>
</dbReference>
<name>A0A239HPG0_9FIRM</name>
<feature type="binding site" evidence="4">
    <location>
        <begin position="14"/>
        <end position="16"/>
    </location>
    <ligand>
        <name>N(1)-(5-phospho-beta-D-ribosyl)glycinamide</name>
        <dbReference type="ChEBI" id="CHEBI:143788"/>
    </ligand>
</feature>
<protein>
    <recommendedName>
        <fullName evidence="4">Phosphoribosylglycinamide formyltransferase</fullName>
        <ecNumber evidence="4">2.1.2.2</ecNumber>
    </recommendedName>
    <alternativeName>
        <fullName evidence="4">5'-phosphoribosylglycinamide transformylase</fullName>
    </alternativeName>
    <alternativeName>
        <fullName evidence="4">GAR transformylase</fullName>
        <shortName evidence="4">GART</shortName>
    </alternativeName>
</protein>
<dbReference type="EC" id="2.1.2.2" evidence="4"/>
<feature type="site" description="Raises pKa of active site His" evidence="4">
    <location>
        <position position="152"/>
    </location>
</feature>
<dbReference type="GO" id="GO:0005829">
    <property type="term" value="C:cytosol"/>
    <property type="evidence" value="ECO:0007669"/>
    <property type="project" value="TreeGrafter"/>
</dbReference>
<sequence length="209" mass="22776">MAGIKIAVLISGGGTNLQALIDAVEAGYIEGEIALVISNKKDVLGIARAKAHGIKTIVLEKSTYGFREKRDAALLEALEKNNIDLIVLAGYLAIVPDMIIQKYRNRIINIHPSLIPSFCGDGYYGEKVHEAALERGVKVTGATVHFVNEVTDGGPIILQEAVVVDFEDDTKGLQQKVLQVEHRLLPQAVKLFAEGRLEVVGNRVKINRE</sequence>
<dbReference type="GO" id="GO:0004644">
    <property type="term" value="F:phosphoribosylglycinamide formyltransferase activity"/>
    <property type="evidence" value="ECO:0007669"/>
    <property type="project" value="UniProtKB-UniRule"/>
</dbReference>
<proteinExistence type="inferred from homology"/>
<comment type="pathway">
    <text evidence="1 4">Purine metabolism; IMP biosynthesis via de novo pathway; N(2)-formyl-N(1)-(5-phospho-D-ribosyl)glycinamide from N(1)-(5-phospho-D-ribosyl)glycinamide (10-formyl THF route): step 1/1.</text>
</comment>
<dbReference type="PANTHER" id="PTHR43369:SF2">
    <property type="entry name" value="PHOSPHORIBOSYLGLYCINAMIDE FORMYLTRANSFERASE"/>
    <property type="match status" value="1"/>
</dbReference>
<dbReference type="Pfam" id="PF00551">
    <property type="entry name" value="Formyl_trans_N"/>
    <property type="match status" value="1"/>
</dbReference>
<comment type="function">
    <text evidence="4">Catalyzes the transfer of a formyl group from 10-formyltetrahydrofolate to 5-phospho-ribosyl-glycinamide (GAR), producing 5-phospho-ribosyl-N-formylglycinamide (FGAR) and tetrahydrofolate.</text>
</comment>
<evidence type="ECO:0000256" key="3">
    <source>
        <dbReference type="ARBA" id="ARBA00022755"/>
    </source>
</evidence>
<dbReference type="UniPathway" id="UPA00074">
    <property type="reaction ID" value="UER00126"/>
</dbReference>
<evidence type="ECO:0000256" key="1">
    <source>
        <dbReference type="ARBA" id="ARBA00005054"/>
    </source>
</evidence>
<dbReference type="CDD" id="cd08645">
    <property type="entry name" value="FMT_core_GART"/>
    <property type="match status" value="1"/>
</dbReference>
<dbReference type="RefSeq" id="WP_176431460.1">
    <property type="nucleotide sequence ID" value="NZ_FZOJ01000023.1"/>
</dbReference>
<dbReference type="InterPro" id="IPR002376">
    <property type="entry name" value="Formyl_transf_N"/>
</dbReference>
<dbReference type="GO" id="GO:0006189">
    <property type="term" value="P:'de novo' IMP biosynthetic process"/>
    <property type="evidence" value="ECO:0007669"/>
    <property type="project" value="UniProtKB-UniRule"/>
</dbReference>
<evidence type="ECO:0000313" key="6">
    <source>
        <dbReference type="EMBL" id="SNS83206.1"/>
    </source>
</evidence>
<feature type="domain" description="Formyl transferase N-terminal" evidence="5">
    <location>
        <begin position="5"/>
        <end position="189"/>
    </location>
</feature>
<keyword evidence="2 4" id="KW-0808">Transferase</keyword>
<dbReference type="Gene3D" id="3.40.50.170">
    <property type="entry name" value="Formyl transferase, N-terminal domain"/>
    <property type="match status" value="1"/>
</dbReference>
<feature type="binding site" evidence="4">
    <location>
        <position position="67"/>
    </location>
    <ligand>
        <name>(6R)-10-formyltetrahydrofolate</name>
        <dbReference type="ChEBI" id="CHEBI:195366"/>
    </ligand>
</feature>
<dbReference type="InterPro" id="IPR036477">
    <property type="entry name" value="Formyl_transf_N_sf"/>
</dbReference>
<dbReference type="HAMAP" id="MF_01930">
    <property type="entry name" value="PurN"/>
    <property type="match status" value="1"/>
</dbReference>
<evidence type="ECO:0000313" key="7">
    <source>
        <dbReference type="Proteomes" id="UP000198304"/>
    </source>
</evidence>
<gene>
    <name evidence="4" type="primary">purN</name>
    <name evidence="6" type="ORF">SAMN05446037_102314</name>
</gene>
<evidence type="ECO:0000256" key="4">
    <source>
        <dbReference type="HAMAP-Rule" id="MF_01930"/>
    </source>
</evidence>
<dbReference type="InterPro" id="IPR004607">
    <property type="entry name" value="GART"/>
</dbReference>
<comment type="similarity">
    <text evidence="4">Belongs to the GART family.</text>
</comment>
<keyword evidence="3 4" id="KW-0658">Purine biosynthesis</keyword>
<feature type="active site" description="Proton donor" evidence="4">
    <location>
        <position position="111"/>
    </location>
</feature>
<feature type="binding site" evidence="4">
    <location>
        <position position="109"/>
    </location>
    <ligand>
        <name>(6R)-10-formyltetrahydrofolate</name>
        <dbReference type="ChEBI" id="CHEBI:195366"/>
    </ligand>
</feature>
<keyword evidence="7" id="KW-1185">Reference proteome</keyword>
<comment type="catalytic activity">
    <reaction evidence="4">
        <text>N(1)-(5-phospho-beta-D-ribosyl)glycinamide + (6R)-10-formyltetrahydrofolate = N(2)-formyl-N(1)-(5-phospho-beta-D-ribosyl)glycinamide + (6S)-5,6,7,8-tetrahydrofolate + H(+)</text>
        <dbReference type="Rhea" id="RHEA:15053"/>
        <dbReference type="ChEBI" id="CHEBI:15378"/>
        <dbReference type="ChEBI" id="CHEBI:57453"/>
        <dbReference type="ChEBI" id="CHEBI:143788"/>
        <dbReference type="ChEBI" id="CHEBI:147286"/>
        <dbReference type="ChEBI" id="CHEBI:195366"/>
        <dbReference type="EC" id="2.1.2.2"/>
    </reaction>
</comment>
<dbReference type="AlphaFoldDB" id="A0A239HPG0"/>
<evidence type="ECO:0000259" key="5">
    <source>
        <dbReference type="Pfam" id="PF00551"/>
    </source>
</evidence>
<dbReference type="SUPFAM" id="SSF53328">
    <property type="entry name" value="Formyltransferase"/>
    <property type="match status" value="1"/>
</dbReference>
<dbReference type="NCBIfam" id="TIGR00639">
    <property type="entry name" value="PurN"/>
    <property type="match status" value="1"/>
</dbReference>
<evidence type="ECO:0000256" key="2">
    <source>
        <dbReference type="ARBA" id="ARBA00022679"/>
    </source>
</evidence>
<organism evidence="6 7">
    <name type="scientific">Anaerovirgula multivorans</name>
    <dbReference type="NCBI Taxonomy" id="312168"/>
    <lineage>
        <taxon>Bacteria</taxon>
        <taxon>Bacillati</taxon>
        <taxon>Bacillota</taxon>
        <taxon>Clostridia</taxon>
        <taxon>Peptostreptococcales</taxon>
        <taxon>Natronincolaceae</taxon>
        <taxon>Anaerovirgula</taxon>
    </lineage>
</organism>
<comment type="caution">
    <text evidence="4">Lacks conserved residue(s) required for the propagation of feature annotation.</text>
</comment>
<accession>A0A239HPG0</accession>
<dbReference type="EMBL" id="FZOJ01000023">
    <property type="protein sequence ID" value="SNS83206.1"/>
    <property type="molecule type" value="Genomic_DNA"/>
</dbReference>